<dbReference type="GO" id="GO:0005634">
    <property type="term" value="C:nucleus"/>
    <property type="evidence" value="ECO:0007669"/>
    <property type="project" value="TreeGrafter"/>
</dbReference>
<dbReference type="CDD" id="cd12148">
    <property type="entry name" value="fungal_TF_MHR"/>
    <property type="match status" value="1"/>
</dbReference>
<dbReference type="InterPro" id="IPR007219">
    <property type="entry name" value="XnlR_reg_dom"/>
</dbReference>
<reference evidence="5" key="1">
    <citation type="submission" date="2019-07" db="EMBL/GenBank/DDBJ databases">
        <title>Hyphodiscus hymeniophilus genome sequencing and assembly.</title>
        <authorList>
            <person name="Kramer G."/>
            <person name="Nodwell J."/>
        </authorList>
    </citation>
    <scope>NUCLEOTIDE SEQUENCE</scope>
    <source>
        <strain evidence="5">ATCC 34498</strain>
    </source>
</reference>
<organism evidence="5 6">
    <name type="scientific">Hyphodiscus hymeniophilus</name>
    <dbReference type="NCBI Taxonomy" id="353542"/>
    <lineage>
        <taxon>Eukaryota</taxon>
        <taxon>Fungi</taxon>
        <taxon>Dikarya</taxon>
        <taxon>Ascomycota</taxon>
        <taxon>Pezizomycotina</taxon>
        <taxon>Leotiomycetes</taxon>
        <taxon>Helotiales</taxon>
        <taxon>Hyphodiscaceae</taxon>
        <taxon>Hyphodiscus</taxon>
    </lineage>
</organism>
<evidence type="ECO:0000259" key="4">
    <source>
        <dbReference type="SMART" id="SM00906"/>
    </source>
</evidence>
<dbReference type="GO" id="GO:0000981">
    <property type="term" value="F:DNA-binding transcription factor activity, RNA polymerase II-specific"/>
    <property type="evidence" value="ECO:0007669"/>
    <property type="project" value="TreeGrafter"/>
</dbReference>
<dbReference type="AlphaFoldDB" id="A0A9P7AW95"/>
<dbReference type="Proteomes" id="UP000785200">
    <property type="component" value="Unassembled WGS sequence"/>
</dbReference>
<evidence type="ECO:0000256" key="3">
    <source>
        <dbReference type="ARBA" id="ARBA00023242"/>
    </source>
</evidence>
<proteinExistence type="predicted"/>
<keyword evidence="1" id="KW-0805">Transcription regulation</keyword>
<evidence type="ECO:0000313" key="5">
    <source>
        <dbReference type="EMBL" id="KAG0648001.1"/>
    </source>
</evidence>
<dbReference type="InterPro" id="IPR051127">
    <property type="entry name" value="Fungal_SecMet_Regulators"/>
</dbReference>
<gene>
    <name evidence="5" type="ORF">D0Z07_5751</name>
</gene>
<sequence>MRSLFMQPGTVEASQKFGDDTVDIHANNVNTANVNSSQSLRSNRFSLETPPSSGHFDWDERNGVPSGNKFVDGMATLTGDFNGGGYLGIVFPNLLFKSALKLTCQLGVASGAALLRLTGGADQNPLKDTDRRPTIPYAITSLSCLEGFIDAYFALFHRSYPIVHEATFKAQFMEVIPRPSGNAWQVLLYAICATGAFSAATQQSDVDLMLFEAAKARLLIDMLETGNLVLVQALALMANYVQKRDKPNSGYNYIGLARRIAMGLGLHKEFPNWDASLLTLEIRRRVWWSLYVFDVGATITVSRPMDFPEGGIETKLPLNVHDTEITGATRTKPPPTLETTLYSHLQAQSEFHLATCQIYSQIISTPYPTAAELIEHDDNRIAKWLTALPAYFQENAVQSPRYSLCHAILRWRYRNFRLLMYRPFVIRRYISRSTDGVQKDSTTEFQSVEIAIQRCLDSAQESVSLISEFWSNNQRTMMASWYGLYFLFQAILIPIICLRNDPQSEKANDWREQILESIRIIASMLQLNPTAERCLNVVRSLSEEYLSVDEGLGGPTEESPQTQLNSLYPMIWPTLESVQFEGVDAMLQESTIMDFMNQMPEFI</sequence>
<dbReference type="EMBL" id="VNKQ01000011">
    <property type="protein sequence ID" value="KAG0648001.1"/>
    <property type="molecule type" value="Genomic_DNA"/>
</dbReference>
<comment type="caution">
    <text evidence="5">The sequence shown here is derived from an EMBL/GenBank/DDBJ whole genome shotgun (WGS) entry which is preliminary data.</text>
</comment>
<keyword evidence="6" id="KW-1185">Reference proteome</keyword>
<name>A0A9P7AW95_9HELO</name>
<dbReference type="Pfam" id="PF04082">
    <property type="entry name" value="Fungal_trans"/>
    <property type="match status" value="1"/>
</dbReference>
<dbReference type="GO" id="GO:0008270">
    <property type="term" value="F:zinc ion binding"/>
    <property type="evidence" value="ECO:0007669"/>
    <property type="project" value="InterPro"/>
</dbReference>
<keyword evidence="2" id="KW-0804">Transcription</keyword>
<dbReference type="SMART" id="SM00906">
    <property type="entry name" value="Fungal_trans"/>
    <property type="match status" value="1"/>
</dbReference>
<dbReference type="GO" id="GO:0000978">
    <property type="term" value="F:RNA polymerase II cis-regulatory region sequence-specific DNA binding"/>
    <property type="evidence" value="ECO:0007669"/>
    <property type="project" value="TreeGrafter"/>
</dbReference>
<dbReference type="GO" id="GO:0000435">
    <property type="term" value="P:positive regulation of transcription from RNA polymerase II promoter by galactose"/>
    <property type="evidence" value="ECO:0007669"/>
    <property type="project" value="TreeGrafter"/>
</dbReference>
<evidence type="ECO:0000256" key="2">
    <source>
        <dbReference type="ARBA" id="ARBA00023163"/>
    </source>
</evidence>
<keyword evidence="3" id="KW-0539">Nucleus</keyword>
<dbReference type="GO" id="GO:0006351">
    <property type="term" value="P:DNA-templated transcription"/>
    <property type="evidence" value="ECO:0007669"/>
    <property type="project" value="InterPro"/>
</dbReference>
<dbReference type="OrthoDB" id="2283488at2759"/>
<evidence type="ECO:0000313" key="6">
    <source>
        <dbReference type="Proteomes" id="UP000785200"/>
    </source>
</evidence>
<evidence type="ECO:0000256" key="1">
    <source>
        <dbReference type="ARBA" id="ARBA00023015"/>
    </source>
</evidence>
<feature type="domain" description="Xylanolytic transcriptional activator regulatory" evidence="4">
    <location>
        <begin position="250"/>
        <end position="323"/>
    </location>
</feature>
<protein>
    <submittedName>
        <fullName evidence="5">Regulatory GAL4</fullName>
    </submittedName>
</protein>
<dbReference type="PANTHER" id="PTHR47424">
    <property type="entry name" value="REGULATORY PROTEIN GAL4"/>
    <property type="match status" value="1"/>
</dbReference>
<accession>A0A9P7AW95</accession>
<dbReference type="PANTHER" id="PTHR47424:SF2">
    <property type="entry name" value="TRANSCRIPTION FACTOR DOMAIN-CONTAINING PROTEIN-RELATED"/>
    <property type="match status" value="1"/>
</dbReference>